<evidence type="ECO:0000313" key="3">
    <source>
        <dbReference type="Proteomes" id="UP000231472"/>
    </source>
</evidence>
<reference evidence="3" key="1">
    <citation type="submission" date="2017-09" db="EMBL/GenBank/DDBJ databases">
        <title>Depth-based differentiation of microbial function through sediment-hosted aquifers and enrichment of novel symbionts in the deep terrestrial subsurface.</title>
        <authorList>
            <person name="Probst A.J."/>
            <person name="Ladd B."/>
            <person name="Jarett J.K."/>
            <person name="Geller-Mcgrath D.E."/>
            <person name="Sieber C.M.K."/>
            <person name="Emerson J.B."/>
            <person name="Anantharaman K."/>
            <person name="Thomas B.C."/>
            <person name="Malmstrom R."/>
            <person name="Stieglmeier M."/>
            <person name="Klingl A."/>
            <person name="Woyke T."/>
            <person name="Ryan C.M."/>
            <person name="Banfield J.F."/>
        </authorList>
    </citation>
    <scope>NUCLEOTIDE SEQUENCE [LARGE SCALE GENOMIC DNA]</scope>
</reference>
<dbReference type="AlphaFoldDB" id="A0A2H0YMZ5"/>
<feature type="coiled-coil region" evidence="1">
    <location>
        <begin position="434"/>
        <end position="468"/>
    </location>
</feature>
<sequence>MKRIILFIGLVVLFLCIATSVAADVVGERRTFFVDQSYDFSGRKEITAILVKAFPKLYFYIDEDWWNFNPQSEIRQALDNLEQEFNQNIYPTIINIFGSEWNPGIDNKSQITVLIHPMKETSGGYFRSNDEYFRIQVSDSNEREMFYFNTKYITTPLAKSFLAHELVHLITFNQKEKIYNATEEIWLNEARAEYVPTLLGYDEILDGSNLERRIRDFFENPSDPLIDWQNEKADYGVVNLFTQYLVDHYGINVLADALRSSETGIESLNYALEKNNFKEDFSQIFTDWTITVLINDCNYGPKYCYLNKNLRTFHITPRINFLPLSGESTLTLTDLTKQWSGNWYKIIGGRGTLKFSFFGNPDTAFKIPYITINQAGSYNVKFLELDKDRKGEVRMENFGTEITGMVIIPSLSDQIESSDVSSYYFFSWTASIERSDEDELIKQFLAQIEALKKEIIRVQAQIQAILSQKGQFSCSQLNSNLYLGLKNNQEVRCLQQFLKLQGPEIYPEGLVSGNFLSLTKSAVIRFQEKYASEILTPLGLTSGTGFVGSVTRAKINQLLSP</sequence>
<dbReference type="InterPro" id="IPR036366">
    <property type="entry name" value="PGBDSf"/>
</dbReference>
<dbReference type="Gene3D" id="1.10.101.10">
    <property type="entry name" value="PGBD-like superfamily/PGBD"/>
    <property type="match status" value="1"/>
</dbReference>
<organism evidence="2 3">
    <name type="scientific">Candidatus Nealsonbacteria bacterium CG08_land_8_20_14_0_20_36_22</name>
    <dbReference type="NCBI Taxonomy" id="1974704"/>
    <lineage>
        <taxon>Bacteria</taxon>
        <taxon>Candidatus Nealsoniibacteriota</taxon>
    </lineage>
</organism>
<gene>
    <name evidence="2" type="ORF">COT32_02860</name>
</gene>
<keyword evidence="1" id="KW-0175">Coiled coil</keyword>
<comment type="caution">
    <text evidence="2">The sequence shown here is derived from an EMBL/GenBank/DDBJ whole genome shotgun (WGS) entry which is preliminary data.</text>
</comment>
<protein>
    <recommendedName>
        <fullName evidence="4">Peptidoglycan binding-like domain-containing protein</fullName>
    </recommendedName>
</protein>
<evidence type="ECO:0008006" key="4">
    <source>
        <dbReference type="Google" id="ProtNLM"/>
    </source>
</evidence>
<name>A0A2H0YMZ5_9BACT</name>
<dbReference type="EMBL" id="PEYC01000059">
    <property type="protein sequence ID" value="PIS39858.1"/>
    <property type="molecule type" value="Genomic_DNA"/>
</dbReference>
<evidence type="ECO:0000313" key="2">
    <source>
        <dbReference type="EMBL" id="PIS39858.1"/>
    </source>
</evidence>
<evidence type="ECO:0000256" key="1">
    <source>
        <dbReference type="SAM" id="Coils"/>
    </source>
</evidence>
<accession>A0A2H0YMZ5</accession>
<proteinExistence type="predicted"/>
<dbReference type="Proteomes" id="UP000231472">
    <property type="component" value="Unassembled WGS sequence"/>
</dbReference>